<dbReference type="AlphaFoldDB" id="A0A1C0AKD9"/>
<evidence type="ECO:0000313" key="10">
    <source>
        <dbReference type="EMBL" id="OCL33085.1"/>
    </source>
</evidence>
<dbReference type="Gene3D" id="3.40.190.10">
    <property type="entry name" value="Periplasmic binding protein-like II"/>
    <property type="match status" value="2"/>
</dbReference>
<keyword evidence="11" id="KW-1185">Reference proteome</keyword>
<feature type="domain" description="Porphobilinogen deaminase N-terminal" evidence="8">
    <location>
        <begin position="1"/>
        <end position="192"/>
    </location>
</feature>
<dbReference type="InterPro" id="IPR022417">
    <property type="entry name" value="Porphobilin_deaminase_N"/>
</dbReference>
<gene>
    <name evidence="10" type="ORF">BCR15_07365</name>
</gene>
<evidence type="ECO:0000256" key="7">
    <source>
        <dbReference type="NCBIfam" id="TIGR00212"/>
    </source>
</evidence>
<dbReference type="PRINTS" id="PR00151">
    <property type="entry name" value="PORPHBDMNASE"/>
</dbReference>
<evidence type="ECO:0000256" key="5">
    <source>
        <dbReference type="ARBA" id="ARBA00023244"/>
    </source>
</evidence>
<dbReference type="InterPro" id="IPR000860">
    <property type="entry name" value="HemC"/>
</dbReference>
<dbReference type="EC" id="2.5.1.61" evidence="3 7"/>
<reference evidence="11" key="1">
    <citation type="submission" date="2016-07" db="EMBL/GenBank/DDBJ databases">
        <authorList>
            <person name="Florea S."/>
            <person name="Webb J.S."/>
            <person name="Jaromczyk J."/>
            <person name="Schardl C.L."/>
        </authorList>
    </citation>
    <scope>NUCLEOTIDE SEQUENCE [LARGE SCALE GENOMIC DNA]</scope>
    <source>
        <strain evidence="11">IPBSL-7</strain>
    </source>
</reference>
<dbReference type="InterPro" id="IPR036108">
    <property type="entry name" value="4pyrrol_syn_uPrphyn_synt_sf"/>
</dbReference>
<dbReference type="CDD" id="cd06578">
    <property type="entry name" value="HemD"/>
    <property type="match status" value="1"/>
</dbReference>
<comment type="function">
    <text evidence="1">Tetrapolymerization of the monopyrrole PBG into the hydroxymethylbilane pre-uroporphyrinogen in several discrete steps.</text>
</comment>
<dbReference type="EMBL" id="MBQD01000023">
    <property type="protein sequence ID" value="OCL33085.1"/>
    <property type="molecule type" value="Genomic_DNA"/>
</dbReference>
<dbReference type="Gene3D" id="3.30.160.40">
    <property type="entry name" value="Porphobilinogen deaminase, C-terminal domain"/>
    <property type="match status" value="1"/>
</dbReference>
<evidence type="ECO:0000256" key="6">
    <source>
        <dbReference type="ARBA" id="ARBA00048169"/>
    </source>
</evidence>
<dbReference type="GO" id="GO:0006783">
    <property type="term" value="P:heme biosynthetic process"/>
    <property type="evidence" value="ECO:0007669"/>
    <property type="project" value="TreeGrafter"/>
</dbReference>
<dbReference type="Pfam" id="PF01379">
    <property type="entry name" value="Porphobil_deam"/>
    <property type="match status" value="1"/>
</dbReference>
<name>A0A1C0AKD9_9ACTN</name>
<dbReference type="Gene3D" id="3.40.50.10090">
    <property type="match status" value="2"/>
</dbReference>
<feature type="domain" description="Tetrapyrrole biosynthesis uroporphyrinogen III synthase" evidence="9">
    <location>
        <begin position="323"/>
        <end position="529"/>
    </location>
</feature>
<dbReference type="PANTHER" id="PTHR11557:SF0">
    <property type="entry name" value="PORPHOBILINOGEN DEAMINASE"/>
    <property type="match status" value="1"/>
</dbReference>
<dbReference type="SUPFAM" id="SSF54782">
    <property type="entry name" value="Porphobilinogen deaminase (hydroxymethylbilane synthase), C-terminal domain"/>
    <property type="match status" value="1"/>
</dbReference>
<organism evidence="10 11">
    <name type="scientific">Tessaracoccus lapidicaptus</name>
    <dbReference type="NCBI Taxonomy" id="1427523"/>
    <lineage>
        <taxon>Bacteria</taxon>
        <taxon>Bacillati</taxon>
        <taxon>Actinomycetota</taxon>
        <taxon>Actinomycetes</taxon>
        <taxon>Propionibacteriales</taxon>
        <taxon>Propionibacteriaceae</taxon>
        <taxon>Tessaracoccus</taxon>
    </lineage>
</organism>
<dbReference type="GO" id="GO:0004418">
    <property type="term" value="F:hydroxymethylbilane synthase activity"/>
    <property type="evidence" value="ECO:0007669"/>
    <property type="project" value="UniProtKB-UniRule"/>
</dbReference>
<keyword evidence="5" id="KW-0627">Porphyrin biosynthesis</keyword>
<evidence type="ECO:0000256" key="3">
    <source>
        <dbReference type="ARBA" id="ARBA00012655"/>
    </source>
</evidence>
<dbReference type="SUPFAM" id="SSF69618">
    <property type="entry name" value="HemD-like"/>
    <property type="match status" value="1"/>
</dbReference>
<comment type="catalytic activity">
    <reaction evidence="6">
        <text>4 porphobilinogen + H2O = hydroxymethylbilane + 4 NH4(+)</text>
        <dbReference type="Rhea" id="RHEA:13185"/>
        <dbReference type="ChEBI" id="CHEBI:15377"/>
        <dbReference type="ChEBI" id="CHEBI:28938"/>
        <dbReference type="ChEBI" id="CHEBI:57845"/>
        <dbReference type="ChEBI" id="CHEBI:58126"/>
        <dbReference type="EC" id="2.5.1.61"/>
    </reaction>
</comment>
<dbReference type="NCBIfam" id="TIGR00212">
    <property type="entry name" value="hemC"/>
    <property type="match status" value="1"/>
</dbReference>
<sequence length="543" mass="58933">MALARSETVARLLRDAGHEVETVTITTTAGDTVHMPEGYSVGVFAKELREALRERTVDVVVHSVKDIPLSDKPDYLTIPAVLPRGDHRDVLCTRNGRTLAALPRHSRVGVTSLRRIAQLRALRPDLTFVDVGGTLEDRLRHLEPGDLDAVVLSAAGVDALGLHDRVAEYLPILPAPGQGALALECRSDDREIALALKAFDDIETRIAVDAERAVLVGLETTYLAPVGALAERRGILSLKAGVFSIDGTKRTVLEVGMPTSEFHAVRTGHNVAAALKTRRAERFFSPEALASVTLSVEHDDESPFIEVPGDDRIRVLLPRQEGRLAQSLRKNGLRVDCISLQEAKLLPADNIIGWADWVVLPSAQTVWALRERGWEIPEGKSVAAMGSTTRHAVEEGGRAVDLSPEGTASSQSLVEMFPRAAGEQRVVIPCADQLSTKLEDGLRAKGYTVERLEVYTMVDVEALDPRAKQMWDDGAWQAILLSQPSLASAYVNLLGHRADVHVLAWDEPTAEALASFGVPVLAVAKSKDEFGVAALARELAKQR</sequence>
<dbReference type="Pfam" id="PF02602">
    <property type="entry name" value="HEM4"/>
    <property type="match status" value="1"/>
</dbReference>
<dbReference type="GO" id="GO:0004852">
    <property type="term" value="F:uroporphyrinogen-III synthase activity"/>
    <property type="evidence" value="ECO:0007669"/>
    <property type="project" value="InterPro"/>
</dbReference>
<dbReference type="InterPro" id="IPR003754">
    <property type="entry name" value="4pyrrol_synth_uPrphyn_synth"/>
</dbReference>
<comment type="similarity">
    <text evidence="2">Belongs to the HMBS family.</text>
</comment>
<evidence type="ECO:0000313" key="11">
    <source>
        <dbReference type="Proteomes" id="UP000093501"/>
    </source>
</evidence>
<evidence type="ECO:0000259" key="8">
    <source>
        <dbReference type="Pfam" id="PF01379"/>
    </source>
</evidence>
<dbReference type="GO" id="GO:0005737">
    <property type="term" value="C:cytoplasm"/>
    <property type="evidence" value="ECO:0007669"/>
    <property type="project" value="UniProtKB-UniRule"/>
</dbReference>
<protein>
    <recommendedName>
        <fullName evidence="3 7">Hydroxymethylbilane synthase</fullName>
        <ecNumber evidence="3 7">2.5.1.61</ecNumber>
    </recommendedName>
</protein>
<evidence type="ECO:0000256" key="2">
    <source>
        <dbReference type="ARBA" id="ARBA00005638"/>
    </source>
</evidence>
<dbReference type="SUPFAM" id="SSF53850">
    <property type="entry name" value="Periplasmic binding protein-like II"/>
    <property type="match status" value="1"/>
</dbReference>
<keyword evidence="4" id="KW-0808">Transferase</keyword>
<dbReference type="PANTHER" id="PTHR11557">
    <property type="entry name" value="PORPHOBILINOGEN DEAMINASE"/>
    <property type="match status" value="1"/>
</dbReference>
<dbReference type="InterPro" id="IPR036803">
    <property type="entry name" value="Porphobilinogen_deaminase_C_sf"/>
</dbReference>
<evidence type="ECO:0000256" key="4">
    <source>
        <dbReference type="ARBA" id="ARBA00022679"/>
    </source>
</evidence>
<comment type="caution">
    <text evidence="10">The sequence shown here is derived from an EMBL/GenBank/DDBJ whole genome shotgun (WGS) entry which is preliminary data.</text>
</comment>
<accession>A0A1C0AKD9</accession>
<dbReference type="Proteomes" id="UP000093501">
    <property type="component" value="Unassembled WGS sequence"/>
</dbReference>
<evidence type="ECO:0000256" key="1">
    <source>
        <dbReference type="ARBA" id="ARBA00002869"/>
    </source>
</evidence>
<proteinExistence type="inferred from homology"/>
<evidence type="ECO:0000259" key="9">
    <source>
        <dbReference type="Pfam" id="PF02602"/>
    </source>
</evidence>